<dbReference type="AlphaFoldDB" id="A0A9Q1H247"/>
<dbReference type="Proteomes" id="UP001152320">
    <property type="component" value="Chromosome 14"/>
</dbReference>
<sequence length="91" mass="10424">METEGVQKLKGRGDHVLRPYSLTQILLAEGNSTDALIDKRPMATVTIESNLPQLEVEYSMETEVQKYKRHPWSEEEVSAVYSAFKRDILLN</sequence>
<name>A0A9Q1H247_HOLLE</name>
<keyword evidence="2" id="KW-1185">Reference proteome</keyword>
<organism evidence="1 2">
    <name type="scientific">Holothuria leucospilota</name>
    <name type="common">Black long sea cucumber</name>
    <name type="synonym">Mertensiothuria leucospilota</name>
    <dbReference type="NCBI Taxonomy" id="206669"/>
    <lineage>
        <taxon>Eukaryota</taxon>
        <taxon>Metazoa</taxon>
        <taxon>Echinodermata</taxon>
        <taxon>Eleutherozoa</taxon>
        <taxon>Echinozoa</taxon>
        <taxon>Holothuroidea</taxon>
        <taxon>Aspidochirotacea</taxon>
        <taxon>Aspidochirotida</taxon>
        <taxon>Holothuriidae</taxon>
        <taxon>Holothuria</taxon>
    </lineage>
</organism>
<proteinExistence type="predicted"/>
<protein>
    <submittedName>
        <fullName evidence="1">Uncharacterized protein</fullName>
    </submittedName>
</protein>
<evidence type="ECO:0000313" key="1">
    <source>
        <dbReference type="EMBL" id="KAJ8029775.1"/>
    </source>
</evidence>
<dbReference type="EMBL" id="JAIZAY010000014">
    <property type="protein sequence ID" value="KAJ8029775.1"/>
    <property type="molecule type" value="Genomic_DNA"/>
</dbReference>
<evidence type="ECO:0000313" key="2">
    <source>
        <dbReference type="Proteomes" id="UP001152320"/>
    </source>
</evidence>
<reference evidence="1" key="1">
    <citation type="submission" date="2021-10" db="EMBL/GenBank/DDBJ databases">
        <title>Tropical sea cucumber genome reveals ecological adaptation and Cuvierian tubules defense mechanism.</title>
        <authorList>
            <person name="Chen T."/>
        </authorList>
    </citation>
    <scope>NUCLEOTIDE SEQUENCE</scope>
    <source>
        <strain evidence="1">Nanhai2018</strain>
        <tissue evidence="1">Muscle</tissue>
    </source>
</reference>
<gene>
    <name evidence="1" type="ORF">HOLleu_29254</name>
</gene>
<accession>A0A9Q1H247</accession>
<comment type="caution">
    <text evidence="1">The sequence shown here is derived from an EMBL/GenBank/DDBJ whole genome shotgun (WGS) entry which is preliminary data.</text>
</comment>